<protein>
    <submittedName>
        <fullName evidence="1">Uncharacterized protein</fullName>
    </submittedName>
</protein>
<comment type="caution">
    <text evidence="1">The sequence shown here is derived from an EMBL/GenBank/DDBJ whole genome shotgun (WGS) entry which is preliminary data.</text>
</comment>
<evidence type="ECO:0000313" key="1">
    <source>
        <dbReference type="EMBL" id="KAL1488243.1"/>
    </source>
</evidence>
<evidence type="ECO:0000313" key="2">
    <source>
        <dbReference type="Proteomes" id="UP001566132"/>
    </source>
</evidence>
<gene>
    <name evidence="1" type="ORF">ABEB36_015198</name>
</gene>
<proteinExistence type="predicted"/>
<dbReference type="Proteomes" id="UP001566132">
    <property type="component" value="Unassembled WGS sequence"/>
</dbReference>
<name>A0ABD1E0N6_HYPHA</name>
<dbReference type="AlphaFoldDB" id="A0ABD1E0N6"/>
<dbReference type="EMBL" id="JBDJPC010000015">
    <property type="protein sequence ID" value="KAL1488243.1"/>
    <property type="molecule type" value="Genomic_DNA"/>
</dbReference>
<organism evidence="1 2">
    <name type="scientific">Hypothenemus hampei</name>
    <name type="common">Coffee berry borer</name>
    <dbReference type="NCBI Taxonomy" id="57062"/>
    <lineage>
        <taxon>Eukaryota</taxon>
        <taxon>Metazoa</taxon>
        <taxon>Ecdysozoa</taxon>
        <taxon>Arthropoda</taxon>
        <taxon>Hexapoda</taxon>
        <taxon>Insecta</taxon>
        <taxon>Pterygota</taxon>
        <taxon>Neoptera</taxon>
        <taxon>Endopterygota</taxon>
        <taxon>Coleoptera</taxon>
        <taxon>Polyphaga</taxon>
        <taxon>Cucujiformia</taxon>
        <taxon>Curculionidae</taxon>
        <taxon>Scolytinae</taxon>
        <taxon>Hypothenemus</taxon>
    </lineage>
</organism>
<sequence length="120" mass="14460">METNNNFSYLIDDEDYNLTETIGTIYFENSGEFQEFKEMGPHCNCKSKCFSKITEHSRKNLNVKFWETNDQKEKWEYLARFITDYPPKTCSVLSELDTQNNDEENNEAFRRKILIRIFWT</sequence>
<accession>A0ABD1E0N6</accession>
<reference evidence="1 2" key="1">
    <citation type="submission" date="2024-05" db="EMBL/GenBank/DDBJ databases">
        <title>Genetic variation in Jamaican populations of the coffee berry borer (Hypothenemus hampei).</title>
        <authorList>
            <person name="Errbii M."/>
            <person name="Myrie A."/>
        </authorList>
    </citation>
    <scope>NUCLEOTIDE SEQUENCE [LARGE SCALE GENOMIC DNA]</scope>
    <source>
        <strain evidence="1">JA-Hopewell-2020-01-JO</strain>
        <tissue evidence="1">Whole body</tissue>
    </source>
</reference>
<keyword evidence="2" id="KW-1185">Reference proteome</keyword>